<dbReference type="STRING" id="3880.A0A072U404"/>
<evidence type="ECO:0000259" key="2">
    <source>
        <dbReference type="Pfam" id="PF05605"/>
    </source>
</evidence>
<dbReference type="InterPro" id="IPR027935">
    <property type="entry name" value="Di19_C"/>
</dbReference>
<evidence type="ECO:0000313" key="5">
    <source>
        <dbReference type="EnsemblPlants" id="KEH24422"/>
    </source>
</evidence>
<dbReference type="Proteomes" id="UP000002051">
    <property type="component" value="Unassembled WGS sequence"/>
</dbReference>
<dbReference type="PANTHER" id="PTHR31875">
    <property type="entry name" value="PROTEIN DEHYDRATION-INDUCED 19"/>
    <property type="match status" value="1"/>
</dbReference>
<reference evidence="4 6" key="1">
    <citation type="journal article" date="2011" name="Nature">
        <title>The Medicago genome provides insight into the evolution of rhizobial symbioses.</title>
        <authorList>
            <person name="Young N.D."/>
            <person name="Debelle F."/>
            <person name="Oldroyd G.E."/>
            <person name="Geurts R."/>
            <person name="Cannon S.B."/>
            <person name="Udvardi M.K."/>
            <person name="Benedito V.A."/>
            <person name="Mayer K.F."/>
            <person name="Gouzy J."/>
            <person name="Schoof H."/>
            <person name="Van de Peer Y."/>
            <person name="Proost S."/>
            <person name="Cook D.R."/>
            <person name="Meyers B.C."/>
            <person name="Spannagl M."/>
            <person name="Cheung F."/>
            <person name="De Mita S."/>
            <person name="Krishnakumar V."/>
            <person name="Gundlach H."/>
            <person name="Zhou S."/>
            <person name="Mudge J."/>
            <person name="Bharti A.K."/>
            <person name="Murray J.D."/>
            <person name="Naoumkina M.A."/>
            <person name="Rosen B."/>
            <person name="Silverstein K.A."/>
            <person name="Tang H."/>
            <person name="Rombauts S."/>
            <person name="Zhao P.X."/>
            <person name="Zhou P."/>
            <person name="Barbe V."/>
            <person name="Bardou P."/>
            <person name="Bechner M."/>
            <person name="Bellec A."/>
            <person name="Berger A."/>
            <person name="Berges H."/>
            <person name="Bidwell S."/>
            <person name="Bisseling T."/>
            <person name="Choisne N."/>
            <person name="Couloux A."/>
            <person name="Denny R."/>
            <person name="Deshpande S."/>
            <person name="Dai X."/>
            <person name="Doyle J.J."/>
            <person name="Dudez A.M."/>
            <person name="Farmer A.D."/>
            <person name="Fouteau S."/>
            <person name="Franken C."/>
            <person name="Gibelin C."/>
            <person name="Gish J."/>
            <person name="Goldstein S."/>
            <person name="Gonzalez A.J."/>
            <person name="Green P.J."/>
            <person name="Hallab A."/>
            <person name="Hartog M."/>
            <person name="Hua A."/>
            <person name="Humphray S.J."/>
            <person name="Jeong D.H."/>
            <person name="Jing Y."/>
            <person name="Jocker A."/>
            <person name="Kenton S.M."/>
            <person name="Kim D.J."/>
            <person name="Klee K."/>
            <person name="Lai H."/>
            <person name="Lang C."/>
            <person name="Lin S."/>
            <person name="Macmil S.L."/>
            <person name="Magdelenat G."/>
            <person name="Matthews L."/>
            <person name="McCorrison J."/>
            <person name="Monaghan E.L."/>
            <person name="Mun J.H."/>
            <person name="Najar F.Z."/>
            <person name="Nicholson C."/>
            <person name="Noirot C."/>
            <person name="O'Bleness M."/>
            <person name="Paule C.R."/>
            <person name="Poulain J."/>
            <person name="Prion F."/>
            <person name="Qin B."/>
            <person name="Qu C."/>
            <person name="Retzel E.F."/>
            <person name="Riddle C."/>
            <person name="Sallet E."/>
            <person name="Samain S."/>
            <person name="Samson N."/>
            <person name="Sanders I."/>
            <person name="Saurat O."/>
            <person name="Scarpelli C."/>
            <person name="Schiex T."/>
            <person name="Segurens B."/>
            <person name="Severin A.J."/>
            <person name="Sherrier D.J."/>
            <person name="Shi R."/>
            <person name="Sims S."/>
            <person name="Singer S.R."/>
            <person name="Sinharoy S."/>
            <person name="Sterck L."/>
            <person name="Viollet A."/>
            <person name="Wang B.B."/>
            <person name="Wang K."/>
            <person name="Wang M."/>
            <person name="Wang X."/>
            <person name="Warfsmann J."/>
            <person name="Weissenbach J."/>
            <person name="White D.D."/>
            <person name="White J.D."/>
            <person name="Wiley G.B."/>
            <person name="Wincker P."/>
            <person name="Xing Y."/>
            <person name="Yang L."/>
            <person name="Yao Z."/>
            <person name="Ying F."/>
            <person name="Zhai J."/>
            <person name="Zhou L."/>
            <person name="Zuber A."/>
            <person name="Denarie J."/>
            <person name="Dixon R.A."/>
            <person name="May G.D."/>
            <person name="Schwartz D.C."/>
            <person name="Rogers J."/>
            <person name="Quetier F."/>
            <person name="Town C.D."/>
            <person name="Roe B.A."/>
        </authorList>
    </citation>
    <scope>NUCLEOTIDE SEQUENCE [LARGE SCALE GENOMIC DNA]</scope>
    <source>
        <strain evidence="4">A17</strain>
        <strain evidence="5 6">cv. Jemalong A17</strain>
    </source>
</reference>
<dbReference type="Pfam" id="PF14571">
    <property type="entry name" value="Di19_C"/>
    <property type="match status" value="1"/>
</dbReference>
<reference evidence="5" key="3">
    <citation type="submission" date="2015-04" db="UniProtKB">
        <authorList>
            <consortium name="EnsemblPlants"/>
        </authorList>
    </citation>
    <scope>IDENTIFICATION</scope>
    <source>
        <strain evidence="5">cv. Jemalong A17</strain>
    </source>
</reference>
<dbReference type="EMBL" id="CM001223">
    <property type="protein sequence ID" value="KEH24422.1"/>
    <property type="molecule type" value="Genomic_DNA"/>
</dbReference>
<dbReference type="OrthoDB" id="6270329at2759"/>
<dbReference type="AlphaFoldDB" id="A0A072U404"/>
<evidence type="ECO:0000256" key="1">
    <source>
        <dbReference type="ARBA" id="ARBA00007109"/>
    </source>
</evidence>
<proteinExistence type="inferred from homology"/>
<feature type="domain" description="Di19 zinc-binding" evidence="2">
    <location>
        <begin position="36"/>
        <end position="64"/>
    </location>
</feature>
<organism evidence="4 6">
    <name type="scientific">Medicago truncatula</name>
    <name type="common">Barrel medic</name>
    <name type="synonym">Medicago tribuloides</name>
    <dbReference type="NCBI Taxonomy" id="3880"/>
    <lineage>
        <taxon>Eukaryota</taxon>
        <taxon>Viridiplantae</taxon>
        <taxon>Streptophyta</taxon>
        <taxon>Embryophyta</taxon>
        <taxon>Tracheophyta</taxon>
        <taxon>Spermatophyta</taxon>
        <taxon>Magnoliopsida</taxon>
        <taxon>eudicotyledons</taxon>
        <taxon>Gunneridae</taxon>
        <taxon>Pentapetalae</taxon>
        <taxon>rosids</taxon>
        <taxon>fabids</taxon>
        <taxon>Fabales</taxon>
        <taxon>Fabaceae</taxon>
        <taxon>Papilionoideae</taxon>
        <taxon>50 kb inversion clade</taxon>
        <taxon>NPAAA clade</taxon>
        <taxon>Hologalegina</taxon>
        <taxon>IRL clade</taxon>
        <taxon>Trifolieae</taxon>
        <taxon>Medicago</taxon>
    </lineage>
</organism>
<name>A0A072U404_MEDTR</name>
<feature type="domain" description="Di19 C-terminal" evidence="3">
    <location>
        <begin position="88"/>
        <end position="188"/>
    </location>
</feature>
<dbReference type="Pfam" id="PF05605">
    <property type="entry name" value="zf-Di19"/>
    <property type="match status" value="1"/>
</dbReference>
<dbReference type="HOGENOM" id="CLU_072240_0_1_1"/>
<dbReference type="PANTHER" id="PTHR31875:SF25">
    <property type="entry name" value="PROTEIN DEHYDRATION-INDUCED 19 HOMOLOG 2"/>
    <property type="match status" value="1"/>
</dbReference>
<dbReference type="InterPro" id="IPR033347">
    <property type="entry name" value="Di19"/>
</dbReference>
<sequence length="193" mass="21990">MEDETSKSYQSRLKSHLELLIDFEEVNGDEELMTIYPCPFCEEDFDLLELCFHIDLDHPIEAESGCYLYSDYSHLKSKSHKHDSYQTLSFSRKGRRDGHWKSCSDELSPVMPTSKTTCDPFLSFLCGATASGEHENVQLDSSSEASIEEIHSHDTVLERDVPPSLSHKDQVEKARRSEFVQGLLLSTILDPDL</sequence>
<accession>A0A072U404</accession>
<gene>
    <name evidence="5" type="primary">25499621</name>
    <name evidence="4" type="ordered locus">MTR_7g109145</name>
</gene>
<keyword evidence="6" id="KW-1185">Reference proteome</keyword>
<evidence type="ECO:0000313" key="4">
    <source>
        <dbReference type="EMBL" id="KEH24422.1"/>
    </source>
</evidence>
<dbReference type="InterPro" id="IPR008598">
    <property type="entry name" value="Di19_Zn-bd"/>
</dbReference>
<protein>
    <submittedName>
        <fullName evidence="4">Drought-induced protein</fullName>
    </submittedName>
</protein>
<evidence type="ECO:0000313" key="6">
    <source>
        <dbReference type="Proteomes" id="UP000002051"/>
    </source>
</evidence>
<dbReference type="EnsemblPlants" id="KEH24422">
    <property type="protein sequence ID" value="KEH24422"/>
    <property type="gene ID" value="MTR_7g109145"/>
</dbReference>
<comment type="similarity">
    <text evidence="1">Belongs to the Di19 family.</text>
</comment>
<reference evidence="4 6" key="2">
    <citation type="journal article" date="2014" name="BMC Genomics">
        <title>An improved genome release (version Mt4.0) for the model legume Medicago truncatula.</title>
        <authorList>
            <person name="Tang H."/>
            <person name="Krishnakumar V."/>
            <person name="Bidwell S."/>
            <person name="Rosen B."/>
            <person name="Chan A."/>
            <person name="Zhou S."/>
            <person name="Gentzbittel L."/>
            <person name="Childs K.L."/>
            <person name="Yandell M."/>
            <person name="Gundlach H."/>
            <person name="Mayer K.F."/>
            <person name="Schwartz D.C."/>
            <person name="Town C.D."/>
        </authorList>
    </citation>
    <scope>GENOME REANNOTATION</scope>
    <source>
        <strain evidence="4">A17</strain>
        <strain evidence="5 6">cv. Jemalong A17</strain>
    </source>
</reference>
<evidence type="ECO:0000259" key="3">
    <source>
        <dbReference type="Pfam" id="PF14571"/>
    </source>
</evidence>